<evidence type="ECO:0000256" key="10">
    <source>
        <dbReference type="ARBA" id="ARBA00023316"/>
    </source>
</evidence>
<evidence type="ECO:0000256" key="12">
    <source>
        <dbReference type="ARBA" id="ARBA00038933"/>
    </source>
</evidence>
<keyword evidence="6 16" id="KW-0378">Hydrolase</keyword>
<dbReference type="Proteomes" id="UP000030651">
    <property type="component" value="Unassembled WGS sequence"/>
</dbReference>
<dbReference type="HOGENOM" id="CLU_016031_1_0_1"/>
<evidence type="ECO:0000256" key="16">
    <source>
        <dbReference type="RuleBase" id="RU361169"/>
    </source>
</evidence>
<evidence type="ECO:0000256" key="1">
    <source>
        <dbReference type="ARBA" id="ARBA00004613"/>
    </source>
</evidence>
<comment type="subcellular location">
    <subcellularLocation>
        <location evidence="1">Secreted</location>
    </subcellularLocation>
</comment>
<dbReference type="KEGG" id="pfy:PFICI_08503"/>
<dbReference type="InterPro" id="IPR011050">
    <property type="entry name" value="Pectin_lyase_fold/virulence"/>
</dbReference>
<evidence type="ECO:0000256" key="11">
    <source>
        <dbReference type="ARBA" id="ARBA00037312"/>
    </source>
</evidence>
<protein>
    <recommendedName>
        <fullName evidence="12">galacturonan 1,4-alpha-galacturonidase</fullName>
        <ecNumber evidence="12">3.2.1.67</ecNumber>
    </recommendedName>
    <alternativeName>
        <fullName evidence="13">Galacturan 1,4-alpha-galacturonidase B</fullName>
    </alternativeName>
    <alternativeName>
        <fullName evidence="14">Poly(1,4-alpha-D-galacturonide)galacturonohydrolase B</fullName>
    </alternativeName>
</protein>
<dbReference type="InParanoid" id="W3WXT6"/>
<evidence type="ECO:0000256" key="5">
    <source>
        <dbReference type="ARBA" id="ARBA00022737"/>
    </source>
</evidence>
<comment type="function">
    <text evidence="11">Specific in hydrolyzing the terminal glycosidic bond of polygalacturonic acid and oligogalacturonates.</text>
</comment>
<evidence type="ECO:0000256" key="9">
    <source>
        <dbReference type="ARBA" id="ARBA00023295"/>
    </source>
</evidence>
<evidence type="ECO:0000256" key="6">
    <source>
        <dbReference type="ARBA" id="ARBA00022801"/>
    </source>
</evidence>
<keyword evidence="10" id="KW-0961">Cell wall biogenesis/degradation</keyword>
<dbReference type="eggNOG" id="ENOG502QPPR">
    <property type="taxonomic scope" value="Eukaryota"/>
</dbReference>
<dbReference type="Pfam" id="PF00295">
    <property type="entry name" value="Glyco_hydro_28"/>
    <property type="match status" value="1"/>
</dbReference>
<sequence>MAAAAIATFTPKPLVYPPGGPSNMAEFREMYPYESYPIPLNRTVVTIRPSVDDQDDISQEFLEGLKKANFGGTVYLPAGYTYVIAQRLDLTFLEDVEVKLDGVLQFTNDIEFWQKPENLWQYPFQGSVSWWKWGGKNVKLYGQGTIDGQGQIWWDELNGQTYDEFPRPILFYATNLSNFRMEGILLKDSPDWTQLYVYSNNIEIENVLCDATSNNDSIHPSNTDFFDSINVDGVHVKNVWSNEGDVPDCFSPKTNSTNLHVDTMYCNGTHGQSMGSIGQYEGEVSIIENVLIENVWLFNGANGPRMKSWAGPQIGRGYINNVTYRNIWLANSDMGAQIDSCYFGINATECAQYPSQVNVTNILMHNVTGTLNGRYGREVAIFTCSTNPSAQCTNITLVDWEVE</sequence>
<evidence type="ECO:0000256" key="7">
    <source>
        <dbReference type="ARBA" id="ARBA00023157"/>
    </source>
</evidence>
<dbReference type="STRING" id="1229662.W3WXT6"/>
<reference evidence="18" key="1">
    <citation type="journal article" date="2015" name="BMC Genomics">
        <title>Genomic and transcriptomic analysis of the endophytic fungus Pestalotiopsis fici reveals its lifestyle and high potential for synthesis of natural products.</title>
        <authorList>
            <person name="Wang X."/>
            <person name="Zhang X."/>
            <person name="Liu L."/>
            <person name="Xiang M."/>
            <person name="Wang W."/>
            <person name="Sun X."/>
            <person name="Che Y."/>
            <person name="Guo L."/>
            <person name="Liu G."/>
            <person name="Guo L."/>
            <person name="Wang C."/>
            <person name="Yin W.B."/>
            <person name="Stadler M."/>
            <person name="Zhang X."/>
            <person name="Liu X."/>
        </authorList>
    </citation>
    <scope>NUCLEOTIDE SEQUENCE [LARGE SCALE GENOMIC DNA]</scope>
    <source>
        <strain evidence="18">W106-1 / CGMCC3.15140</strain>
    </source>
</reference>
<evidence type="ECO:0000256" key="14">
    <source>
        <dbReference type="ARBA" id="ARBA00042261"/>
    </source>
</evidence>
<evidence type="ECO:0000256" key="8">
    <source>
        <dbReference type="ARBA" id="ARBA00023180"/>
    </source>
</evidence>
<dbReference type="InterPro" id="IPR012334">
    <property type="entry name" value="Pectin_lyas_fold"/>
</dbReference>
<dbReference type="Gene3D" id="2.160.20.10">
    <property type="entry name" value="Single-stranded right-handed beta-helix, Pectin lyase-like"/>
    <property type="match status" value="1"/>
</dbReference>
<evidence type="ECO:0000256" key="15">
    <source>
        <dbReference type="ARBA" id="ARBA00048766"/>
    </source>
</evidence>
<evidence type="ECO:0000313" key="17">
    <source>
        <dbReference type="EMBL" id="ETS78650.1"/>
    </source>
</evidence>
<dbReference type="AlphaFoldDB" id="W3WXT6"/>
<comment type="catalytic activity">
    <reaction evidence="15">
        <text>[(1-&gt;4)-alpha-D-galacturonosyl](n) + H2O = alpha-D-galacturonate + [(1-&gt;4)-alpha-D-galacturonosyl](n-1)</text>
        <dbReference type="Rhea" id="RHEA:14117"/>
        <dbReference type="Rhea" id="RHEA-COMP:14570"/>
        <dbReference type="Rhea" id="RHEA-COMP:14572"/>
        <dbReference type="ChEBI" id="CHEBI:15377"/>
        <dbReference type="ChEBI" id="CHEBI:58658"/>
        <dbReference type="ChEBI" id="CHEBI:140523"/>
        <dbReference type="EC" id="3.2.1.67"/>
    </reaction>
</comment>
<dbReference type="GO" id="GO:0071555">
    <property type="term" value="P:cell wall organization"/>
    <property type="evidence" value="ECO:0007669"/>
    <property type="project" value="UniProtKB-KW"/>
</dbReference>
<evidence type="ECO:0000256" key="4">
    <source>
        <dbReference type="ARBA" id="ARBA00022729"/>
    </source>
</evidence>
<evidence type="ECO:0000313" key="18">
    <source>
        <dbReference type="Proteomes" id="UP000030651"/>
    </source>
</evidence>
<evidence type="ECO:0000256" key="2">
    <source>
        <dbReference type="ARBA" id="ARBA00008834"/>
    </source>
</evidence>
<name>W3WXT6_PESFW</name>
<keyword evidence="3" id="KW-0964">Secreted</keyword>
<dbReference type="PANTHER" id="PTHR31736:SF6">
    <property type="entry name" value="EXOPOLYGALACTURONASE B-RELATED"/>
    <property type="match status" value="1"/>
</dbReference>
<keyword evidence="7" id="KW-1015">Disulfide bond</keyword>
<proteinExistence type="inferred from homology"/>
<comment type="similarity">
    <text evidence="2 16">Belongs to the glycosyl hydrolase 28 family.</text>
</comment>
<dbReference type="GO" id="GO:0047911">
    <property type="term" value="F:galacturan 1,4-alpha-galacturonidase activity"/>
    <property type="evidence" value="ECO:0007669"/>
    <property type="project" value="UniProtKB-EC"/>
</dbReference>
<keyword evidence="8" id="KW-0325">Glycoprotein</keyword>
<dbReference type="PANTHER" id="PTHR31736">
    <property type="match status" value="1"/>
</dbReference>
<evidence type="ECO:0000256" key="3">
    <source>
        <dbReference type="ARBA" id="ARBA00022525"/>
    </source>
</evidence>
<dbReference type="GO" id="GO:0005576">
    <property type="term" value="C:extracellular region"/>
    <property type="evidence" value="ECO:0007669"/>
    <property type="project" value="UniProtKB-SubCell"/>
</dbReference>
<gene>
    <name evidence="17" type="ORF">PFICI_08503</name>
</gene>
<keyword evidence="4" id="KW-0732">Signal</keyword>
<dbReference type="SUPFAM" id="SSF51126">
    <property type="entry name" value="Pectin lyase-like"/>
    <property type="match status" value="1"/>
</dbReference>
<dbReference type="InterPro" id="IPR000743">
    <property type="entry name" value="Glyco_hydro_28"/>
</dbReference>
<organism evidence="17 18">
    <name type="scientific">Pestalotiopsis fici (strain W106-1 / CGMCC3.15140)</name>
    <dbReference type="NCBI Taxonomy" id="1229662"/>
    <lineage>
        <taxon>Eukaryota</taxon>
        <taxon>Fungi</taxon>
        <taxon>Dikarya</taxon>
        <taxon>Ascomycota</taxon>
        <taxon>Pezizomycotina</taxon>
        <taxon>Sordariomycetes</taxon>
        <taxon>Xylariomycetidae</taxon>
        <taxon>Amphisphaeriales</taxon>
        <taxon>Sporocadaceae</taxon>
        <taxon>Pestalotiopsis</taxon>
    </lineage>
</organism>
<accession>W3WXT6</accession>
<dbReference type="OrthoDB" id="187139at2759"/>
<dbReference type="GO" id="GO:0004650">
    <property type="term" value="F:polygalacturonase activity"/>
    <property type="evidence" value="ECO:0007669"/>
    <property type="project" value="InterPro"/>
</dbReference>
<keyword evidence="5" id="KW-0677">Repeat</keyword>
<keyword evidence="18" id="KW-1185">Reference proteome</keyword>
<dbReference type="RefSeq" id="XP_007835275.1">
    <property type="nucleotide sequence ID" value="XM_007837084.1"/>
</dbReference>
<dbReference type="EC" id="3.2.1.67" evidence="12"/>
<keyword evidence="9 16" id="KW-0326">Glycosidase</keyword>
<dbReference type="EMBL" id="KI912114">
    <property type="protein sequence ID" value="ETS78650.1"/>
    <property type="molecule type" value="Genomic_DNA"/>
</dbReference>
<evidence type="ECO:0000256" key="13">
    <source>
        <dbReference type="ARBA" id="ARBA00041473"/>
    </source>
</evidence>
<dbReference type="GeneID" id="19273516"/>
<dbReference type="GO" id="GO:0005975">
    <property type="term" value="P:carbohydrate metabolic process"/>
    <property type="evidence" value="ECO:0007669"/>
    <property type="project" value="InterPro"/>
</dbReference>